<proteinExistence type="predicted"/>
<evidence type="ECO:0000313" key="4">
    <source>
        <dbReference type="EMBL" id="CDH52545.1"/>
    </source>
</evidence>
<gene>
    <name evidence="4" type="ORF">LCOR_04007.1</name>
</gene>
<dbReference type="OrthoDB" id="2231705at2759"/>
<dbReference type="PANTHER" id="PTHR22812">
    <property type="entry name" value="CHROMOBOX PROTEIN"/>
    <property type="match status" value="1"/>
</dbReference>
<dbReference type="InterPro" id="IPR016197">
    <property type="entry name" value="Chromo-like_dom_sf"/>
</dbReference>
<sequence>MFARNSNAFTDYRQDSIKRSMSAEYMSKVAKLMEEVVFPAINERTQKVNKARKEKFVGVFRMARLVYCPNLCMATNYADETHKLVEFQPSPYIVECETKGGSYKLRDLDHAMEKRDYTPHEVKLAAIPLEELQERRYVVDRIVDLKTNKNTNIFTVYSQVMITKSFIMLQAVCSAAYHQLYSKSLGEGDVVVQALHLRHTWNIRLDISGSRVLTDVINQSHTRIHTHTPAQLLPIDIPPSQLKFISQDEIAPADEVYEVESIVAHKQQEDGSYLYKVRWKGYSPDEDTWEPYHQFTHRNVISLYWERLVSLHL</sequence>
<dbReference type="GO" id="GO:0005634">
    <property type="term" value="C:nucleus"/>
    <property type="evidence" value="ECO:0007669"/>
    <property type="project" value="UniProtKB-SubCell"/>
</dbReference>
<dbReference type="CDD" id="cd00024">
    <property type="entry name" value="CD_CSD"/>
    <property type="match status" value="1"/>
</dbReference>
<comment type="caution">
    <text evidence="4">The sequence shown here is derived from an EMBL/GenBank/DDBJ whole genome shotgun (WGS) entry which is preliminary data.</text>
</comment>
<evidence type="ECO:0000259" key="3">
    <source>
        <dbReference type="PROSITE" id="PS50013"/>
    </source>
</evidence>
<dbReference type="SMART" id="SM00298">
    <property type="entry name" value="CHROMO"/>
    <property type="match status" value="1"/>
</dbReference>
<dbReference type="PROSITE" id="PS50013">
    <property type="entry name" value="CHROMO_2"/>
    <property type="match status" value="1"/>
</dbReference>
<comment type="subcellular location">
    <subcellularLocation>
        <location evidence="1">Nucleus</location>
    </subcellularLocation>
</comment>
<reference evidence="4" key="1">
    <citation type="submission" date="2013-08" db="EMBL/GenBank/DDBJ databases">
        <title>Gene expansion shapes genome architecture in the human pathogen Lichtheimia corymbifera: an evolutionary genomics analysis in the ancient terrestrial Mucorales (Mucoromycotina).</title>
        <authorList>
            <person name="Schwartze V.U."/>
            <person name="Winter S."/>
            <person name="Shelest E."/>
            <person name="Marcet-Houben M."/>
            <person name="Horn F."/>
            <person name="Wehner S."/>
            <person name="Hoffmann K."/>
            <person name="Riege K."/>
            <person name="Sammeth M."/>
            <person name="Nowrousian M."/>
            <person name="Valiante V."/>
            <person name="Linde J."/>
            <person name="Jacobsen I.D."/>
            <person name="Marz M."/>
            <person name="Brakhage A.A."/>
            <person name="Gabaldon T."/>
            <person name="Bocker S."/>
            <person name="Voigt K."/>
        </authorList>
    </citation>
    <scope>NUCLEOTIDE SEQUENCE [LARGE SCALE GENOMIC DNA]</scope>
    <source>
        <strain evidence="4">FSU 9682</strain>
    </source>
</reference>
<evidence type="ECO:0000256" key="1">
    <source>
        <dbReference type="ARBA" id="ARBA00004123"/>
    </source>
</evidence>
<name>A0A068RS83_9FUNG</name>
<accession>A0A068RS83</accession>
<dbReference type="Proteomes" id="UP000027586">
    <property type="component" value="Unassembled WGS sequence"/>
</dbReference>
<dbReference type="VEuPathDB" id="FungiDB:LCOR_04007.1"/>
<dbReference type="Pfam" id="PF00385">
    <property type="entry name" value="Chromo"/>
    <property type="match status" value="1"/>
</dbReference>
<dbReference type="STRING" id="1263082.A0A068RS83"/>
<keyword evidence="5" id="KW-1185">Reference proteome</keyword>
<protein>
    <recommendedName>
        <fullName evidence="3">Chromo domain-containing protein</fullName>
    </recommendedName>
</protein>
<dbReference type="InterPro" id="IPR051219">
    <property type="entry name" value="Heterochromatin_chromo-domain"/>
</dbReference>
<feature type="domain" description="Chromo" evidence="3">
    <location>
        <begin position="257"/>
        <end position="313"/>
    </location>
</feature>
<dbReference type="InterPro" id="IPR023780">
    <property type="entry name" value="Chromo_domain"/>
</dbReference>
<dbReference type="Gene3D" id="2.40.50.40">
    <property type="match status" value="1"/>
</dbReference>
<evidence type="ECO:0000256" key="2">
    <source>
        <dbReference type="ARBA" id="ARBA00023242"/>
    </source>
</evidence>
<dbReference type="AlphaFoldDB" id="A0A068RS83"/>
<dbReference type="InterPro" id="IPR000953">
    <property type="entry name" value="Chromo/chromo_shadow_dom"/>
</dbReference>
<evidence type="ECO:0000313" key="5">
    <source>
        <dbReference type="Proteomes" id="UP000027586"/>
    </source>
</evidence>
<dbReference type="EMBL" id="CBTN010000013">
    <property type="protein sequence ID" value="CDH52545.1"/>
    <property type="molecule type" value="Genomic_DNA"/>
</dbReference>
<dbReference type="SUPFAM" id="SSF54160">
    <property type="entry name" value="Chromo domain-like"/>
    <property type="match status" value="1"/>
</dbReference>
<keyword evidence="2" id="KW-0539">Nucleus</keyword>
<organism evidence="4 5">
    <name type="scientific">Lichtheimia corymbifera JMRC:FSU:9682</name>
    <dbReference type="NCBI Taxonomy" id="1263082"/>
    <lineage>
        <taxon>Eukaryota</taxon>
        <taxon>Fungi</taxon>
        <taxon>Fungi incertae sedis</taxon>
        <taxon>Mucoromycota</taxon>
        <taxon>Mucoromycotina</taxon>
        <taxon>Mucoromycetes</taxon>
        <taxon>Mucorales</taxon>
        <taxon>Lichtheimiaceae</taxon>
        <taxon>Lichtheimia</taxon>
    </lineage>
</organism>